<dbReference type="OrthoDB" id="5377952at2759"/>
<evidence type="ECO:0000256" key="2">
    <source>
        <dbReference type="SAM" id="MobiDB-lite"/>
    </source>
</evidence>
<feature type="compositionally biased region" description="Polar residues" evidence="2">
    <location>
        <begin position="162"/>
        <end position="178"/>
    </location>
</feature>
<feature type="compositionally biased region" description="Basic residues" evidence="2">
    <location>
        <begin position="369"/>
        <end position="380"/>
    </location>
</feature>
<sequence length="634" mass="68585">MRSRMRGAARHQVQNADFGNLFSIPGITSAPELEPVPEPESSEPVGPSSGPAAPAPVPSPVPSQVQRTNPNTSAKRRRLDSEGTAAPVPQSHSPTQLPPAQSSSGSRRSQRISRSPTNTDPYDLANAPAPADEDEAAPKPISPSRATARRAPGSRPTVPRSAAQNAPIQSSPLSTVQLSEEIGESPADQPGSGQRRRVRASNAITSSALLQSALRADDNDPAETLIQSSSPLSRKSRKSNAETVASRTSTRTSLRRSARLSGSSDDEVNELSSDMLAPIEEVSAVDVPQEAELAGSELEEIEESIIDQAGPDEPAEAEAAEEIDDREAARRLGRKRQRRSAAVVSPELASEEVTEEPSAKRIRIPPPPKPKKRSPAKQKQPKAPQAKSSKPAPARRRKTGGAGGPPVPVKIQRFTKPRHLDEDDADADDILNMEIPFANRGGVNAVDVLAQMCEEIINASLQNLKDTFGNAQDAAMKKELRTKMRALEAFQEELRTRLLEHTIALDTLFALKRRVREAQKEKLKLRDRIIQIRAEREQVALRMDAVRVKHDEDSKEALHNFNVSSAMHDIDLAIEQGRAAAELSEKGQKTADLSNLELLISRVTEQACSAGPSGGVLKQIRSFNAFLERAAIVL</sequence>
<dbReference type="Proteomes" id="UP000284375">
    <property type="component" value="Unassembled WGS sequence"/>
</dbReference>
<feature type="compositionally biased region" description="Low complexity" evidence="2">
    <location>
        <begin position="42"/>
        <end position="52"/>
    </location>
</feature>
<accession>A0A423W7I0</accession>
<comment type="caution">
    <text evidence="4">The sequence shown here is derived from an EMBL/GenBank/DDBJ whole genome shotgun (WGS) entry which is preliminary data.</text>
</comment>
<feature type="compositionally biased region" description="Polar residues" evidence="2">
    <location>
        <begin position="90"/>
        <end position="101"/>
    </location>
</feature>
<proteinExistence type="predicted"/>
<evidence type="ECO:0000313" key="5">
    <source>
        <dbReference type="Proteomes" id="UP000284375"/>
    </source>
</evidence>
<feature type="coiled-coil region" evidence="1">
    <location>
        <begin position="477"/>
        <end position="535"/>
    </location>
</feature>
<evidence type="ECO:0000313" key="4">
    <source>
        <dbReference type="EMBL" id="ROV99289.1"/>
    </source>
</evidence>
<feature type="compositionally biased region" description="Acidic residues" evidence="2">
    <location>
        <begin position="313"/>
        <end position="325"/>
    </location>
</feature>
<feature type="compositionally biased region" description="Low complexity" evidence="2">
    <location>
        <begin position="381"/>
        <end position="392"/>
    </location>
</feature>
<evidence type="ECO:0000259" key="3">
    <source>
        <dbReference type="Pfam" id="PF20994"/>
    </source>
</evidence>
<keyword evidence="1" id="KW-0175">Coiled coil</keyword>
<dbReference type="InterPro" id="IPR048743">
    <property type="entry name" value="AME1"/>
</dbReference>
<dbReference type="Pfam" id="PF20994">
    <property type="entry name" value="CENPU"/>
    <property type="match status" value="1"/>
</dbReference>
<organism evidence="4 5">
    <name type="scientific">Cytospora chrysosperma</name>
    <name type="common">Cytospora canker fungus</name>
    <name type="synonym">Sphaeria chrysosperma</name>
    <dbReference type="NCBI Taxonomy" id="252740"/>
    <lineage>
        <taxon>Eukaryota</taxon>
        <taxon>Fungi</taxon>
        <taxon>Dikarya</taxon>
        <taxon>Ascomycota</taxon>
        <taxon>Pezizomycotina</taxon>
        <taxon>Sordariomycetes</taxon>
        <taxon>Sordariomycetidae</taxon>
        <taxon>Diaporthales</taxon>
        <taxon>Cytosporaceae</taxon>
        <taxon>Cytospora</taxon>
    </lineage>
</organism>
<feature type="domain" description="Inner kinetochore subunit AME1" evidence="3">
    <location>
        <begin position="439"/>
        <end position="629"/>
    </location>
</feature>
<dbReference type="AlphaFoldDB" id="A0A423W7I0"/>
<keyword evidence="5" id="KW-1185">Reference proteome</keyword>
<feature type="region of interest" description="Disordered" evidence="2">
    <location>
        <begin position="1"/>
        <end position="412"/>
    </location>
</feature>
<evidence type="ECO:0000256" key="1">
    <source>
        <dbReference type="SAM" id="Coils"/>
    </source>
</evidence>
<reference evidence="4 5" key="1">
    <citation type="submission" date="2015-09" db="EMBL/GenBank/DDBJ databases">
        <title>Host preference determinants of Valsa canker pathogens revealed by comparative genomics.</title>
        <authorList>
            <person name="Yin Z."/>
            <person name="Huang L."/>
        </authorList>
    </citation>
    <scope>NUCLEOTIDE SEQUENCE [LARGE SCALE GENOMIC DNA]</scope>
    <source>
        <strain evidence="4 5">YSFL</strain>
    </source>
</reference>
<feature type="compositionally biased region" description="Polar residues" evidence="2">
    <location>
        <begin position="64"/>
        <end position="73"/>
    </location>
</feature>
<dbReference type="EMBL" id="LJZO01000011">
    <property type="protein sequence ID" value="ROV99289.1"/>
    <property type="molecule type" value="Genomic_DNA"/>
</dbReference>
<protein>
    <recommendedName>
        <fullName evidence="3">Inner kinetochore subunit AME1 domain-containing protein</fullName>
    </recommendedName>
</protein>
<name>A0A423W7I0_CYTCH</name>
<feature type="compositionally biased region" description="Low complexity" evidence="2">
    <location>
        <begin position="102"/>
        <end position="115"/>
    </location>
</feature>
<gene>
    <name evidence="4" type="ORF">VSDG_03943</name>
</gene>